<evidence type="ECO:0000313" key="3">
    <source>
        <dbReference type="EMBL" id="GFG54880.1"/>
    </source>
</evidence>
<feature type="compositionally biased region" description="Pro residues" evidence="1">
    <location>
        <begin position="55"/>
        <end position="65"/>
    </location>
</feature>
<evidence type="ECO:0000256" key="2">
    <source>
        <dbReference type="SAM" id="SignalP"/>
    </source>
</evidence>
<dbReference type="PROSITE" id="PS51257">
    <property type="entry name" value="PROKAR_LIPOPROTEIN"/>
    <property type="match status" value="1"/>
</dbReference>
<keyword evidence="2" id="KW-0732">Signal</keyword>
<gene>
    <name evidence="4" type="ORF">CQY20_15190</name>
    <name evidence="3" type="ORF">MAGR_63210</name>
</gene>
<accession>A0A2A7N311</accession>
<name>A0A2A7N311_MYCAG</name>
<organism evidence="4 5">
    <name type="scientific">Mycolicibacterium agri</name>
    <name type="common">Mycobacterium agri</name>
    <dbReference type="NCBI Taxonomy" id="36811"/>
    <lineage>
        <taxon>Bacteria</taxon>
        <taxon>Bacillati</taxon>
        <taxon>Actinomycetota</taxon>
        <taxon>Actinomycetes</taxon>
        <taxon>Mycobacteriales</taxon>
        <taxon>Mycobacteriaceae</taxon>
        <taxon>Mycolicibacterium</taxon>
    </lineage>
</organism>
<feature type="compositionally biased region" description="Low complexity" evidence="1">
    <location>
        <begin position="37"/>
        <end position="54"/>
    </location>
</feature>
<feature type="signal peptide" evidence="2">
    <location>
        <begin position="1"/>
        <end position="28"/>
    </location>
</feature>
<dbReference type="Proteomes" id="UP000220914">
    <property type="component" value="Unassembled WGS sequence"/>
</dbReference>
<protein>
    <recommendedName>
        <fullName evidence="7">Lipoprotein</fullName>
    </recommendedName>
</protein>
<reference evidence="4 5" key="1">
    <citation type="submission" date="2017-10" db="EMBL/GenBank/DDBJ databases">
        <title>The new phylogeny of genus Mycobacterium.</title>
        <authorList>
            <person name="Tortoli E."/>
            <person name="Trovato A."/>
            <person name="Cirillo D.M."/>
        </authorList>
    </citation>
    <scope>NUCLEOTIDE SEQUENCE [LARGE SCALE GENOMIC DNA]</scope>
    <source>
        <strain evidence="4 5">CCUG37673</strain>
    </source>
</reference>
<dbReference type="EMBL" id="PDCP01000024">
    <property type="protein sequence ID" value="PEG37798.1"/>
    <property type="molecule type" value="Genomic_DNA"/>
</dbReference>
<dbReference type="AlphaFoldDB" id="A0A2A7N311"/>
<comment type="caution">
    <text evidence="4">The sequence shown here is derived from an EMBL/GenBank/DDBJ whole genome shotgun (WGS) entry which is preliminary data.</text>
</comment>
<proteinExistence type="predicted"/>
<keyword evidence="5" id="KW-1185">Reference proteome</keyword>
<dbReference type="EMBL" id="BLKS01000003">
    <property type="protein sequence ID" value="GFG54880.1"/>
    <property type="molecule type" value="Genomic_DNA"/>
</dbReference>
<dbReference type="Proteomes" id="UP000465302">
    <property type="component" value="Unassembled WGS sequence"/>
</dbReference>
<evidence type="ECO:0000313" key="5">
    <source>
        <dbReference type="Proteomes" id="UP000220914"/>
    </source>
</evidence>
<sequence length="107" mass="10477">MTKSAENKHLPRLVAAAALLTGLAVSLAGCSGNGANEPSTSTTTTTTTTTTEPPTASPSAPPPGTGAPAEPTEKAPRLDPNGPHPFSPSVVAPAAPTAIPGNRENTG</sequence>
<feature type="chain" id="PRO_5038224003" description="Lipoprotein" evidence="2">
    <location>
        <begin position="29"/>
        <end position="107"/>
    </location>
</feature>
<reference evidence="3" key="3">
    <citation type="submission" date="2020-02" db="EMBL/GenBank/DDBJ databases">
        <authorList>
            <person name="Matsumoto Y."/>
            <person name="Motooka D."/>
            <person name="Nakamura S."/>
        </authorList>
    </citation>
    <scope>NUCLEOTIDE SEQUENCE</scope>
    <source>
        <strain evidence="3">JCM 6377</strain>
    </source>
</reference>
<evidence type="ECO:0000313" key="6">
    <source>
        <dbReference type="Proteomes" id="UP000465302"/>
    </source>
</evidence>
<feature type="region of interest" description="Disordered" evidence="1">
    <location>
        <begin position="28"/>
        <end position="107"/>
    </location>
</feature>
<reference evidence="3 6" key="2">
    <citation type="journal article" date="2019" name="Emerg. Microbes Infect.">
        <title>Comprehensive subspecies identification of 175 nontuberculous mycobacteria species based on 7547 genomic profiles.</title>
        <authorList>
            <person name="Matsumoto Y."/>
            <person name="Kinjo T."/>
            <person name="Motooka D."/>
            <person name="Nabeya D."/>
            <person name="Jung N."/>
            <person name="Uechi K."/>
            <person name="Horii T."/>
            <person name="Iida T."/>
            <person name="Fujita J."/>
            <person name="Nakamura S."/>
        </authorList>
    </citation>
    <scope>NUCLEOTIDE SEQUENCE [LARGE SCALE GENOMIC DNA]</scope>
    <source>
        <strain evidence="3 6">JCM 6377</strain>
    </source>
</reference>
<evidence type="ECO:0008006" key="7">
    <source>
        <dbReference type="Google" id="ProtNLM"/>
    </source>
</evidence>
<evidence type="ECO:0000256" key="1">
    <source>
        <dbReference type="SAM" id="MobiDB-lite"/>
    </source>
</evidence>
<evidence type="ECO:0000313" key="4">
    <source>
        <dbReference type="EMBL" id="PEG37798.1"/>
    </source>
</evidence>
<feature type="compositionally biased region" description="Low complexity" evidence="1">
    <location>
        <begin position="87"/>
        <end position="100"/>
    </location>
</feature>